<feature type="domain" description="Bacterial bifunctional deaminase-reductase C-terminal" evidence="1">
    <location>
        <begin position="7"/>
        <end position="160"/>
    </location>
</feature>
<accession>A0A8J7AP96</accession>
<dbReference type="SUPFAM" id="SSF53597">
    <property type="entry name" value="Dihydrofolate reductase-like"/>
    <property type="match status" value="1"/>
</dbReference>
<dbReference type="PANTHER" id="PTHR38011">
    <property type="entry name" value="DIHYDROFOLATE REDUCTASE FAMILY PROTEIN (AFU_ORTHOLOGUE AFUA_8G06820)"/>
    <property type="match status" value="1"/>
</dbReference>
<dbReference type="GO" id="GO:0009231">
    <property type="term" value="P:riboflavin biosynthetic process"/>
    <property type="evidence" value="ECO:0007669"/>
    <property type="project" value="InterPro"/>
</dbReference>
<dbReference type="InterPro" id="IPR024072">
    <property type="entry name" value="DHFR-like_dom_sf"/>
</dbReference>
<organism evidence="2 3">
    <name type="scientific">Lusitaniella coriacea LEGE 07157</name>
    <dbReference type="NCBI Taxonomy" id="945747"/>
    <lineage>
        <taxon>Bacteria</taxon>
        <taxon>Bacillati</taxon>
        <taxon>Cyanobacteriota</taxon>
        <taxon>Cyanophyceae</taxon>
        <taxon>Spirulinales</taxon>
        <taxon>Lusitaniellaceae</taxon>
        <taxon>Lusitaniella</taxon>
    </lineage>
</organism>
<dbReference type="InterPro" id="IPR050765">
    <property type="entry name" value="Riboflavin_Biosynth_HTPR"/>
</dbReference>
<sequence length="186" mass="20996">MSIRLSVFIATSLDGFIARKNGELDWLDAANAIVPEGEDCGYRAFMESIDRLIMGRKTYEKVLSFDEWSYGNKPVIVLSRNKIEIPDRLAETVSHSSESPRDLRDRLSKEGAERLYIDGGITIQRFLNEGLIDDLTITIIPILLGSGIPLFSNLKKDISLNHIATKTYDFGFIQLTYEVVNNAKKH</sequence>
<dbReference type="PANTHER" id="PTHR38011:SF11">
    <property type="entry name" value="2,5-DIAMINO-6-RIBOSYLAMINO-4(3H)-PYRIMIDINONE 5'-PHOSPHATE REDUCTASE"/>
    <property type="match status" value="1"/>
</dbReference>
<reference evidence="2" key="1">
    <citation type="submission" date="2020-10" db="EMBL/GenBank/DDBJ databases">
        <authorList>
            <person name="Castelo-Branco R."/>
            <person name="Eusebio N."/>
            <person name="Adriana R."/>
            <person name="Vieira A."/>
            <person name="Brugerolle De Fraissinette N."/>
            <person name="Rezende De Castro R."/>
            <person name="Schneider M.P."/>
            <person name="Vasconcelos V."/>
            <person name="Leao P.N."/>
        </authorList>
    </citation>
    <scope>NUCLEOTIDE SEQUENCE</scope>
    <source>
        <strain evidence="2">LEGE 07157</strain>
    </source>
</reference>
<evidence type="ECO:0000259" key="1">
    <source>
        <dbReference type="Pfam" id="PF01872"/>
    </source>
</evidence>
<protein>
    <submittedName>
        <fullName evidence="2">Dihydrofolate reductase</fullName>
    </submittedName>
</protein>
<dbReference type="InterPro" id="IPR002734">
    <property type="entry name" value="RibDG_C"/>
</dbReference>
<proteinExistence type="predicted"/>
<keyword evidence="3" id="KW-1185">Reference proteome</keyword>
<evidence type="ECO:0000313" key="2">
    <source>
        <dbReference type="EMBL" id="MBE9115428.1"/>
    </source>
</evidence>
<name>A0A8J7AP96_9CYAN</name>
<dbReference type="Proteomes" id="UP000654482">
    <property type="component" value="Unassembled WGS sequence"/>
</dbReference>
<dbReference type="Pfam" id="PF01872">
    <property type="entry name" value="RibD_C"/>
    <property type="match status" value="1"/>
</dbReference>
<gene>
    <name evidence="2" type="ORF">IQ249_05890</name>
</gene>
<evidence type="ECO:0000313" key="3">
    <source>
        <dbReference type="Proteomes" id="UP000654482"/>
    </source>
</evidence>
<comment type="caution">
    <text evidence="2">The sequence shown here is derived from an EMBL/GenBank/DDBJ whole genome shotgun (WGS) entry which is preliminary data.</text>
</comment>
<dbReference type="EMBL" id="JADEWZ010000006">
    <property type="protein sequence ID" value="MBE9115428.1"/>
    <property type="molecule type" value="Genomic_DNA"/>
</dbReference>
<dbReference type="GO" id="GO:0008703">
    <property type="term" value="F:5-amino-6-(5-phosphoribosylamino)uracil reductase activity"/>
    <property type="evidence" value="ECO:0007669"/>
    <property type="project" value="InterPro"/>
</dbReference>
<dbReference type="RefSeq" id="WP_194028511.1">
    <property type="nucleotide sequence ID" value="NZ_JADEWZ010000006.1"/>
</dbReference>
<dbReference type="AlphaFoldDB" id="A0A8J7AP96"/>
<dbReference type="Gene3D" id="3.40.430.10">
    <property type="entry name" value="Dihydrofolate Reductase, subunit A"/>
    <property type="match status" value="1"/>
</dbReference>